<dbReference type="Proteomes" id="UP000252770">
    <property type="component" value="Unassembled WGS sequence"/>
</dbReference>
<dbReference type="InterPro" id="IPR023753">
    <property type="entry name" value="FAD/NAD-binding_dom"/>
</dbReference>
<dbReference type="InterPro" id="IPR036188">
    <property type="entry name" value="FAD/NAD-bd_sf"/>
</dbReference>
<dbReference type="PANTHER" id="PTHR43706:SF45">
    <property type="entry name" value="NADH DEHYDROGENASE-LIKE PROTEIN RV1812C"/>
    <property type="match status" value="1"/>
</dbReference>
<dbReference type="AlphaFoldDB" id="A0A367YR56"/>
<dbReference type="PANTHER" id="PTHR43706">
    <property type="entry name" value="NADH DEHYDROGENASE"/>
    <property type="match status" value="1"/>
</dbReference>
<comment type="similarity">
    <text evidence="1">Belongs to the NADH dehydrogenase family.</text>
</comment>
<feature type="region of interest" description="Disordered" evidence="6">
    <location>
        <begin position="60"/>
        <end position="152"/>
    </location>
</feature>
<feature type="compositionally biased region" description="Low complexity" evidence="6">
    <location>
        <begin position="108"/>
        <end position="122"/>
    </location>
</feature>
<evidence type="ECO:0000256" key="6">
    <source>
        <dbReference type="SAM" id="MobiDB-lite"/>
    </source>
</evidence>
<proteinExistence type="inferred from homology"/>
<evidence type="ECO:0000256" key="2">
    <source>
        <dbReference type="ARBA" id="ARBA00022630"/>
    </source>
</evidence>
<keyword evidence="9" id="KW-1185">Reference proteome</keyword>
<sequence>MTRSSSRSCSAAPSTTLAFSIALDTFDPEQSRGSVIIQVADTGVFFDELAAGLRAAHGRLPVTGIPRDHPAAAPPGHRRRVQRRRPRRQQLATTPAPGPCATNCAPCRTTTPSGPRSPTSTSPRPPTRTPSARRSRDDLTSGAAASSPWCRSSEEEPVVKHVLIVGGGYAGLYTAWGLQRRLRRGEARVTLVDPRPYMTYQPFLPEVTAGSVEPRHAAVSLRDHLRRTRVVAGQVTRIDHASRTADITTVDGSHWQEHYDELVVTAGAVTRVFPVPGIAEHAIGLKRVEEAVAVRDRILTSFDRAATLPPGPLRRRLITVTVVGGGFTGVEVFGETLSLATALLRRYPEIAREELSFHLVEATGRVLPEVTAGPGRWVVRHLRGRGASVHLDTQVRSAVDGHVVLSDGTEYDSGLIVWAAGNAANPVVATHTDLPLDARGFVTVRADLRVERDGQVVPHAWAAGDNAAVPDLAVGSGRRTVPNAQHAVRQGTLLAANLVATLRGHEPREYVHHSLGVVATLGLGHGIFQWRGIAVRGLLAWLMHRGYHVLAVPSVERKIRVLLGWLAAGAGGRDIVSLADTDTVTRTAARVPAAGDVAA</sequence>
<feature type="compositionally biased region" description="Basic residues" evidence="6">
    <location>
        <begin position="76"/>
        <end position="88"/>
    </location>
</feature>
<evidence type="ECO:0000256" key="1">
    <source>
        <dbReference type="ARBA" id="ARBA00005272"/>
    </source>
</evidence>
<evidence type="ECO:0000313" key="9">
    <source>
        <dbReference type="Proteomes" id="UP000252770"/>
    </source>
</evidence>
<dbReference type="SUPFAM" id="SSF51905">
    <property type="entry name" value="FAD/NAD(P)-binding domain"/>
    <property type="match status" value="2"/>
</dbReference>
<protein>
    <submittedName>
        <fullName evidence="8">NAD(P)/FAD-dependent oxidoreductase</fullName>
    </submittedName>
</protein>
<dbReference type="Gene3D" id="3.50.50.100">
    <property type="match status" value="1"/>
</dbReference>
<dbReference type="Pfam" id="PF07992">
    <property type="entry name" value="Pyr_redox_2"/>
    <property type="match status" value="1"/>
</dbReference>
<evidence type="ECO:0000256" key="3">
    <source>
        <dbReference type="ARBA" id="ARBA00022827"/>
    </source>
</evidence>
<evidence type="ECO:0000256" key="4">
    <source>
        <dbReference type="ARBA" id="ARBA00023002"/>
    </source>
</evidence>
<keyword evidence="5" id="KW-0520">NAD</keyword>
<name>A0A367YR56_9ACTN</name>
<keyword evidence="3" id="KW-0274">FAD</keyword>
<dbReference type="EMBL" id="QOUI01000015">
    <property type="protein sequence ID" value="RCK68029.1"/>
    <property type="molecule type" value="Genomic_DNA"/>
</dbReference>
<evidence type="ECO:0000256" key="5">
    <source>
        <dbReference type="ARBA" id="ARBA00023027"/>
    </source>
</evidence>
<keyword evidence="4" id="KW-0560">Oxidoreductase</keyword>
<comment type="caution">
    <text evidence="8">The sequence shown here is derived from an EMBL/GenBank/DDBJ whole genome shotgun (WGS) entry which is preliminary data.</text>
</comment>
<evidence type="ECO:0000259" key="7">
    <source>
        <dbReference type="Pfam" id="PF07992"/>
    </source>
</evidence>
<dbReference type="InterPro" id="IPR045024">
    <property type="entry name" value="NDH-2"/>
</dbReference>
<dbReference type="GO" id="GO:0003954">
    <property type="term" value="F:NADH dehydrogenase activity"/>
    <property type="evidence" value="ECO:0007669"/>
    <property type="project" value="InterPro"/>
</dbReference>
<evidence type="ECO:0000313" key="8">
    <source>
        <dbReference type="EMBL" id="RCK68029.1"/>
    </source>
</evidence>
<reference evidence="8 9" key="1">
    <citation type="submission" date="2018-07" db="EMBL/GenBank/DDBJ databases">
        <title>Desertimonas flava gen. nov. sp. nov.</title>
        <authorList>
            <person name="Liu S."/>
        </authorList>
    </citation>
    <scope>NUCLEOTIDE SEQUENCE [LARGE SCALE GENOMIC DNA]</scope>
    <source>
        <strain evidence="8 9">16Sb5-5</strain>
    </source>
</reference>
<dbReference type="PRINTS" id="PR00368">
    <property type="entry name" value="FADPNR"/>
</dbReference>
<accession>A0A367YR56</accession>
<gene>
    <name evidence="8" type="ORF">DT076_18425</name>
</gene>
<feature type="domain" description="FAD/NAD(P)-binding" evidence="7">
    <location>
        <begin position="161"/>
        <end position="491"/>
    </location>
</feature>
<organism evidence="8 9">
    <name type="scientific">Desertihabitans brevis</name>
    <dbReference type="NCBI Taxonomy" id="2268447"/>
    <lineage>
        <taxon>Bacteria</taxon>
        <taxon>Bacillati</taxon>
        <taxon>Actinomycetota</taxon>
        <taxon>Actinomycetes</taxon>
        <taxon>Propionibacteriales</taxon>
        <taxon>Propionibacteriaceae</taxon>
        <taxon>Desertihabitans</taxon>
    </lineage>
</organism>
<keyword evidence="2" id="KW-0285">Flavoprotein</keyword>